<gene>
    <name evidence="2" type="ORF">PAC_02636</name>
</gene>
<sequence>MPPVQLAFGGACEDDIETYFLNTPKKWGWDPLPDSLCNSDGIFLAGDHAKAIEVHCISFGNRDENDDKCSSDYFISYRSWDGAHDIRTSGHVLAFARRIYWPCWSPGIDLAIEHSLANYPVLRDWINARPWELLHDMEVSLGSYVGRFFARHQDTYRWSIVHKRLDEELINHVRNPTTKMHVTLGKDDALVSWSDDRAGCWALTVSYPFLSAVMDALDQDQDSKGKIVYASLERFQRDQYFIMFEKEIHWKLPEAWSSKVEEFIDFYMKELDEAEKTRLAKVSRSKKSEKGKKRSTRRSPKAAKNTKPVQGAGVVPLGRKKQLLNIISNTVGPVAGVMQVGLAAVALWAIL</sequence>
<feature type="region of interest" description="Disordered" evidence="1">
    <location>
        <begin position="281"/>
        <end position="312"/>
    </location>
</feature>
<dbReference type="AlphaFoldDB" id="A0A1L7WJ02"/>
<evidence type="ECO:0000256" key="1">
    <source>
        <dbReference type="SAM" id="MobiDB-lite"/>
    </source>
</evidence>
<name>A0A1L7WJ02_9HELO</name>
<feature type="compositionally biased region" description="Basic residues" evidence="1">
    <location>
        <begin position="281"/>
        <end position="301"/>
    </location>
</feature>
<evidence type="ECO:0000313" key="3">
    <source>
        <dbReference type="Proteomes" id="UP000184330"/>
    </source>
</evidence>
<protein>
    <submittedName>
        <fullName evidence="2">Uncharacterized protein</fullName>
    </submittedName>
</protein>
<dbReference type="EMBL" id="FJOG01000003">
    <property type="protein sequence ID" value="CZR52759.1"/>
    <property type="molecule type" value="Genomic_DNA"/>
</dbReference>
<reference evidence="2 3" key="1">
    <citation type="submission" date="2016-03" db="EMBL/GenBank/DDBJ databases">
        <authorList>
            <person name="Ploux O."/>
        </authorList>
    </citation>
    <scope>NUCLEOTIDE SEQUENCE [LARGE SCALE GENOMIC DNA]</scope>
    <source>
        <strain evidence="2 3">UAMH 11012</strain>
    </source>
</reference>
<proteinExistence type="predicted"/>
<dbReference type="OrthoDB" id="4764735at2759"/>
<accession>A0A1L7WJ02</accession>
<keyword evidence="3" id="KW-1185">Reference proteome</keyword>
<evidence type="ECO:0000313" key="2">
    <source>
        <dbReference type="EMBL" id="CZR52759.1"/>
    </source>
</evidence>
<organism evidence="2 3">
    <name type="scientific">Phialocephala subalpina</name>
    <dbReference type="NCBI Taxonomy" id="576137"/>
    <lineage>
        <taxon>Eukaryota</taxon>
        <taxon>Fungi</taxon>
        <taxon>Dikarya</taxon>
        <taxon>Ascomycota</taxon>
        <taxon>Pezizomycotina</taxon>
        <taxon>Leotiomycetes</taxon>
        <taxon>Helotiales</taxon>
        <taxon>Mollisiaceae</taxon>
        <taxon>Phialocephala</taxon>
        <taxon>Phialocephala fortinii species complex</taxon>
    </lineage>
</organism>
<dbReference type="Proteomes" id="UP000184330">
    <property type="component" value="Unassembled WGS sequence"/>
</dbReference>